<feature type="transmembrane region" description="Helical" evidence="6">
    <location>
        <begin position="453"/>
        <end position="470"/>
    </location>
</feature>
<evidence type="ECO:0000256" key="2">
    <source>
        <dbReference type="ARBA" id="ARBA00009665"/>
    </source>
</evidence>
<keyword evidence="9" id="KW-0675">Receptor</keyword>
<dbReference type="RefSeq" id="XP_002432378.1">
    <property type="nucleotide sequence ID" value="XM_002432333.1"/>
</dbReference>
<feature type="domain" description="SPX" evidence="8">
    <location>
        <begin position="1"/>
        <end position="161"/>
    </location>
</feature>
<dbReference type="PANTHER" id="PTHR10783:SF127">
    <property type="entry name" value="LD30826P-RELATED"/>
    <property type="match status" value="1"/>
</dbReference>
<feature type="transmembrane region" description="Helical" evidence="6">
    <location>
        <begin position="252"/>
        <end position="273"/>
    </location>
</feature>
<dbReference type="CTD" id="8232387"/>
<evidence type="ECO:0000313" key="10">
    <source>
        <dbReference type="EnsemblMetazoa" id="PHUM581750-PA"/>
    </source>
</evidence>
<dbReference type="InterPro" id="IPR004331">
    <property type="entry name" value="SPX_dom"/>
</dbReference>
<dbReference type="EMBL" id="AAZO01007083">
    <property type="status" value="NOT_ANNOTATED_CDS"/>
    <property type="molecule type" value="Genomic_DNA"/>
</dbReference>
<feature type="transmembrane region" description="Helical" evidence="6">
    <location>
        <begin position="323"/>
        <end position="342"/>
    </location>
</feature>
<sequence>MKFAEHLTAHITPEWRKQYINYEEMKSMLYNAIEEAPSPESTDPNSVARYFTSFDEQFFSFCDRELKKINTFYSEKLAEATRKYATLVAETSSAVNSQQNAKVKKKLSSRKLQELKLAFSEFYLSLILLQNYQNLNFTGFRKILKKHDKLLTVSSGAKWREENVDTSHFHTNQDIHKLISETEATVTMELEGGDRQKAMKKLRVPPLGEQKSPWITFKVGLFSGSFIVLFIAVILSAIFQEDQRNLIVAFRLYRGPMLIIEFIFLMGVNVYGWRSSGVNHVLIFELDPRNHLSEQDLMEVAAILGVAWTLSLLSFLFSSSLSIPPYVNPLALVIIMVFFLINPLKIFRHEARFWLLRVLGRIFAAPFFHVGFADFWLADQLNSLTAAFLDFHFVFCFYLTNEDWVVPQDVSHCVSYAYFLRPVVHCLPAWFRFAQCLRRYYDSREGFPHLVNALKYSTTFFVVLFTFLRAKYKGETENNTLVYLWIAASFISSCYTYTWDVKMDWGLFDSKSGEHKFLREETVYNTIGFYYFAMIEDFLIRFSWILSFALQELGYVSGDIMTSILSPLEVFRRFVWNFFRLENEHLNNCGKFRAVRDISVAPIDTTDDIEVLRMMDNDDWVTNRKKKKTENKKQKEGEIPLLFNNYNVLVS</sequence>
<evidence type="ECO:0000313" key="11">
    <source>
        <dbReference type="Proteomes" id="UP000009046"/>
    </source>
</evidence>
<dbReference type="OMA" id="ETSHFYT"/>
<reference evidence="9" key="1">
    <citation type="submission" date="2007-04" db="EMBL/GenBank/DDBJ databases">
        <title>Annotation of Pediculus humanus corporis strain USDA.</title>
        <authorList>
            <person name="Kirkness E."/>
            <person name="Hannick L."/>
            <person name="Hass B."/>
            <person name="Bruggner R."/>
            <person name="Lawson D."/>
            <person name="Bidwell S."/>
            <person name="Joardar V."/>
            <person name="Caler E."/>
            <person name="Walenz B."/>
            <person name="Inman J."/>
            <person name="Schobel S."/>
            <person name="Galinsky K."/>
            <person name="Amedeo P."/>
            <person name="Strausberg R."/>
        </authorList>
    </citation>
    <scope>NUCLEOTIDE SEQUENCE</scope>
    <source>
        <strain evidence="9">USDA</strain>
    </source>
</reference>
<proteinExistence type="inferred from homology"/>
<dbReference type="FunCoup" id="E0W1Q8">
    <property type="interactions" value="1909"/>
</dbReference>
<evidence type="ECO:0000256" key="3">
    <source>
        <dbReference type="ARBA" id="ARBA00022692"/>
    </source>
</evidence>
<dbReference type="Pfam" id="PF03124">
    <property type="entry name" value="EXS"/>
    <property type="match status" value="1"/>
</dbReference>
<dbReference type="AlphaFoldDB" id="E0W1Q8"/>
<dbReference type="PANTHER" id="PTHR10783">
    <property type="entry name" value="XENOTROPIC AND POLYTROPIC RETROVIRUS RECEPTOR 1-RELATED"/>
    <property type="match status" value="1"/>
</dbReference>
<gene>
    <name evidence="10" type="primary">8232387</name>
    <name evidence="9" type="ORF">Phum_PHUM581750</name>
</gene>
<dbReference type="PROSITE" id="PS51380">
    <property type="entry name" value="EXS"/>
    <property type="match status" value="1"/>
</dbReference>
<dbReference type="InParanoid" id="E0W1Q8"/>
<feature type="transmembrane region" description="Helical" evidence="6">
    <location>
        <begin position="354"/>
        <end position="377"/>
    </location>
</feature>
<dbReference type="GO" id="GO:0005794">
    <property type="term" value="C:Golgi apparatus"/>
    <property type="evidence" value="ECO:0007669"/>
    <property type="project" value="TreeGrafter"/>
</dbReference>
<organism>
    <name type="scientific">Pediculus humanus subsp. corporis</name>
    <name type="common">Body louse</name>
    <dbReference type="NCBI Taxonomy" id="121224"/>
    <lineage>
        <taxon>Eukaryota</taxon>
        <taxon>Metazoa</taxon>
        <taxon>Ecdysozoa</taxon>
        <taxon>Arthropoda</taxon>
        <taxon>Hexapoda</taxon>
        <taxon>Insecta</taxon>
        <taxon>Pterygota</taxon>
        <taxon>Neoptera</taxon>
        <taxon>Paraneoptera</taxon>
        <taxon>Psocodea</taxon>
        <taxon>Troctomorpha</taxon>
        <taxon>Phthiraptera</taxon>
        <taxon>Anoplura</taxon>
        <taxon>Pediculidae</taxon>
        <taxon>Pediculus</taxon>
    </lineage>
</organism>
<feature type="transmembrane region" description="Helical" evidence="6">
    <location>
        <begin position="482"/>
        <end position="499"/>
    </location>
</feature>
<keyword evidence="3 6" id="KW-0812">Transmembrane</keyword>
<evidence type="ECO:0000256" key="1">
    <source>
        <dbReference type="ARBA" id="ARBA00004141"/>
    </source>
</evidence>
<dbReference type="EMBL" id="DS235873">
    <property type="protein sequence ID" value="EEB19640.1"/>
    <property type="molecule type" value="Genomic_DNA"/>
</dbReference>
<dbReference type="GO" id="GO:0006817">
    <property type="term" value="P:phosphate ion transport"/>
    <property type="evidence" value="ECO:0007669"/>
    <property type="project" value="TreeGrafter"/>
</dbReference>
<keyword evidence="4 6" id="KW-1133">Transmembrane helix</keyword>
<comment type="similarity">
    <text evidence="2">Belongs to the SYG1 (TC 2.A.94) family.</text>
</comment>
<dbReference type="GO" id="GO:0016036">
    <property type="term" value="P:cellular response to phosphate starvation"/>
    <property type="evidence" value="ECO:0007669"/>
    <property type="project" value="TreeGrafter"/>
</dbReference>
<evidence type="ECO:0000256" key="4">
    <source>
        <dbReference type="ARBA" id="ARBA00022989"/>
    </source>
</evidence>
<dbReference type="EnsemblMetazoa" id="PHUM581750-RA">
    <property type="protein sequence ID" value="PHUM581750-PA"/>
    <property type="gene ID" value="PHUM581750"/>
</dbReference>
<dbReference type="Proteomes" id="UP000009046">
    <property type="component" value="Unassembled WGS sequence"/>
</dbReference>
<dbReference type="OrthoDB" id="9970435at2759"/>
<name>E0W1Q8_PEDHC</name>
<comment type="subcellular location">
    <subcellularLocation>
        <location evidence="1">Membrane</location>
        <topology evidence="1">Multi-pass membrane protein</topology>
    </subcellularLocation>
</comment>
<dbReference type="InterPro" id="IPR004342">
    <property type="entry name" value="EXS_C"/>
</dbReference>
<dbReference type="PROSITE" id="PS51382">
    <property type="entry name" value="SPX"/>
    <property type="match status" value="1"/>
</dbReference>
<dbReference type="KEGG" id="phu:Phum_PHUM581750"/>
<dbReference type="VEuPathDB" id="VectorBase:PHUM581750"/>
<evidence type="ECO:0000256" key="6">
    <source>
        <dbReference type="SAM" id="Phobius"/>
    </source>
</evidence>
<evidence type="ECO:0000259" key="7">
    <source>
        <dbReference type="PROSITE" id="PS51380"/>
    </source>
</evidence>
<protein>
    <submittedName>
        <fullName evidence="9 10">Xenotropic and polytropic murine leukemia virus receptor xpr1, putative</fullName>
    </submittedName>
</protein>
<dbReference type="GO" id="GO:0005886">
    <property type="term" value="C:plasma membrane"/>
    <property type="evidence" value="ECO:0007669"/>
    <property type="project" value="TreeGrafter"/>
</dbReference>
<evidence type="ECO:0000256" key="5">
    <source>
        <dbReference type="ARBA" id="ARBA00023136"/>
    </source>
</evidence>
<feature type="domain" description="EXS" evidence="7">
    <location>
        <begin position="412"/>
        <end position="613"/>
    </location>
</feature>
<reference evidence="9" key="2">
    <citation type="submission" date="2007-04" db="EMBL/GenBank/DDBJ databases">
        <title>The genome of the human body louse.</title>
        <authorList>
            <consortium name="The Human Body Louse Genome Consortium"/>
            <person name="Kirkness E."/>
            <person name="Walenz B."/>
            <person name="Hass B."/>
            <person name="Bruggner R."/>
            <person name="Strausberg R."/>
        </authorList>
    </citation>
    <scope>NUCLEOTIDE SEQUENCE</scope>
    <source>
        <strain evidence="9">USDA</strain>
    </source>
</reference>
<feature type="transmembrane region" description="Helical" evidence="6">
    <location>
        <begin position="219"/>
        <end position="240"/>
    </location>
</feature>
<dbReference type="eggNOG" id="KOG1162">
    <property type="taxonomic scope" value="Eukaryota"/>
</dbReference>
<dbReference type="GeneID" id="8232387"/>
<accession>E0W1Q8</accession>
<dbReference type="HOGENOM" id="CLU_006116_3_0_1"/>
<dbReference type="CDD" id="cd14477">
    <property type="entry name" value="SPX_XPR1_like"/>
    <property type="match status" value="1"/>
</dbReference>
<keyword evidence="5 6" id="KW-0472">Membrane</keyword>
<reference evidence="10" key="3">
    <citation type="submission" date="2021-02" db="UniProtKB">
        <authorList>
            <consortium name="EnsemblMetazoa"/>
        </authorList>
    </citation>
    <scope>IDENTIFICATION</scope>
    <source>
        <strain evidence="10">USDA</strain>
    </source>
</reference>
<dbReference type="GO" id="GO:0000822">
    <property type="term" value="F:inositol hexakisphosphate binding"/>
    <property type="evidence" value="ECO:0007669"/>
    <property type="project" value="TreeGrafter"/>
</dbReference>
<dbReference type="Pfam" id="PF03105">
    <property type="entry name" value="SPX"/>
    <property type="match status" value="2"/>
</dbReference>
<evidence type="ECO:0000313" key="9">
    <source>
        <dbReference type="EMBL" id="EEB19640.1"/>
    </source>
</evidence>
<keyword evidence="11" id="KW-1185">Reference proteome</keyword>
<evidence type="ECO:0000259" key="8">
    <source>
        <dbReference type="PROSITE" id="PS51382"/>
    </source>
</evidence>